<feature type="compositionally biased region" description="Polar residues" evidence="1">
    <location>
        <begin position="57"/>
        <end position="76"/>
    </location>
</feature>
<evidence type="ECO:0000256" key="2">
    <source>
        <dbReference type="SAM" id="Phobius"/>
    </source>
</evidence>
<gene>
    <name evidence="3" type="ORF">GM1_020_00690</name>
</gene>
<keyword evidence="2" id="KW-0812">Transmembrane</keyword>
<feature type="transmembrane region" description="Helical" evidence="2">
    <location>
        <begin position="29"/>
        <end position="52"/>
    </location>
</feature>
<reference evidence="3 4" key="1">
    <citation type="submission" date="2013-02" db="EMBL/GenBank/DDBJ databases">
        <title>Whole genome shotgun sequence of Gordonia malaquae NBRC 108250.</title>
        <authorList>
            <person name="Yoshida I."/>
            <person name="Hosoyama A."/>
            <person name="Tsuchikane K."/>
            <person name="Ando Y."/>
            <person name="Baba S."/>
            <person name="Ohji S."/>
            <person name="Hamada M."/>
            <person name="Tamura T."/>
            <person name="Yamazoe A."/>
            <person name="Yamazaki S."/>
            <person name="Fujita N."/>
        </authorList>
    </citation>
    <scope>NUCLEOTIDE SEQUENCE [LARGE SCALE GENOMIC DNA]</scope>
    <source>
        <strain evidence="3 4">NBRC 108250</strain>
    </source>
</reference>
<name>M3ULV4_GORML</name>
<feature type="compositionally biased region" description="Low complexity" evidence="1">
    <location>
        <begin position="77"/>
        <end position="100"/>
    </location>
</feature>
<feature type="region of interest" description="Disordered" evidence="1">
    <location>
        <begin position="57"/>
        <end position="106"/>
    </location>
</feature>
<dbReference type="RefSeq" id="WP_008379886.1">
    <property type="nucleotide sequence ID" value="NZ_BAOP01000020.1"/>
</dbReference>
<keyword evidence="4" id="KW-1185">Reference proteome</keyword>
<keyword evidence="2" id="KW-0472">Membrane</keyword>
<keyword evidence="2" id="KW-1133">Transmembrane helix</keyword>
<accession>M3ULV4</accession>
<evidence type="ECO:0000313" key="3">
    <source>
        <dbReference type="EMBL" id="GAC80705.1"/>
    </source>
</evidence>
<evidence type="ECO:0008006" key="5">
    <source>
        <dbReference type="Google" id="ProtNLM"/>
    </source>
</evidence>
<protein>
    <recommendedName>
        <fullName evidence="5">Serine/threonine protein kinase</fullName>
    </recommendedName>
</protein>
<evidence type="ECO:0000256" key="1">
    <source>
        <dbReference type="SAM" id="MobiDB-lite"/>
    </source>
</evidence>
<comment type="caution">
    <text evidence="3">The sequence shown here is derived from an EMBL/GenBank/DDBJ whole genome shotgun (WGS) entry which is preliminary data.</text>
</comment>
<feature type="region of interest" description="Disordered" evidence="1">
    <location>
        <begin position="1"/>
        <end position="25"/>
    </location>
</feature>
<proteinExistence type="predicted"/>
<sequence length="210" mass="21834">MTYPPNGQFPNQYPTNPPEPPRSQWSSPAVVAAVIAGVVVLAGGVIAAVYFAKSDNSDTAGPTSSSTDQQGPVSQSTVTVTGTPDVTTTYTPSPATTTQTHDAPTVIGADRQGFTSISAARCNADDDAVFVGYTARSHVVICQVGSDTSRLYYKGYAEGDSIEVGYPSRSGDTFDAQNGSTVYRVSPSALTILVPGDSPTVEPMISSWVN</sequence>
<dbReference type="Proteomes" id="UP000035009">
    <property type="component" value="Unassembled WGS sequence"/>
</dbReference>
<dbReference type="OrthoDB" id="4751509at2"/>
<dbReference type="AlphaFoldDB" id="M3ULV4"/>
<organism evidence="3 4">
    <name type="scientific">Gordonia malaquae NBRC 108250</name>
    <dbReference type="NCBI Taxonomy" id="1223542"/>
    <lineage>
        <taxon>Bacteria</taxon>
        <taxon>Bacillati</taxon>
        <taxon>Actinomycetota</taxon>
        <taxon>Actinomycetes</taxon>
        <taxon>Mycobacteriales</taxon>
        <taxon>Gordoniaceae</taxon>
        <taxon>Gordonia</taxon>
    </lineage>
</organism>
<dbReference type="eggNOG" id="COG0515">
    <property type="taxonomic scope" value="Bacteria"/>
</dbReference>
<dbReference type="EMBL" id="BAOP01000020">
    <property type="protein sequence ID" value="GAC80705.1"/>
    <property type="molecule type" value="Genomic_DNA"/>
</dbReference>
<evidence type="ECO:0000313" key="4">
    <source>
        <dbReference type="Proteomes" id="UP000035009"/>
    </source>
</evidence>
<dbReference type="STRING" id="410332.SAMN04488550_1476"/>